<reference evidence="1" key="1">
    <citation type="submission" date="2023-07" db="EMBL/GenBank/DDBJ databases">
        <authorList>
            <person name="Shahid S."/>
            <person name="Akbar M.Y."/>
            <person name="Ajmal W."/>
            <person name="Ansari A."/>
            <person name="Ghazanfar S."/>
        </authorList>
    </citation>
    <scope>NUCLEOTIDE SEQUENCE</scope>
    <source>
        <strain evidence="1">NIGAB</strain>
    </source>
</reference>
<dbReference type="Proteomes" id="UP001240529">
    <property type="component" value="Unassembled WGS sequence"/>
</dbReference>
<evidence type="ECO:0000313" key="1">
    <source>
        <dbReference type="EMBL" id="MDQ7953143.1"/>
    </source>
</evidence>
<name>A0AAP5F1M5_9GAMM</name>
<organism evidence="1 2">
    <name type="scientific">Stenotrophomonas geniculata</name>
    <dbReference type="NCBI Taxonomy" id="86188"/>
    <lineage>
        <taxon>Bacteria</taxon>
        <taxon>Pseudomonadati</taxon>
        <taxon>Pseudomonadota</taxon>
        <taxon>Gammaproteobacteria</taxon>
        <taxon>Lysobacterales</taxon>
        <taxon>Lysobacteraceae</taxon>
        <taxon>Stenotrophomonas</taxon>
    </lineage>
</organism>
<dbReference type="AlphaFoldDB" id="A0AAP5F1M5"/>
<comment type="caution">
    <text evidence="1">The sequence shown here is derived from an EMBL/GenBank/DDBJ whole genome shotgun (WGS) entry which is preliminary data.</text>
</comment>
<accession>A0AAP5F1M5</accession>
<protein>
    <submittedName>
        <fullName evidence="1">Uncharacterized protein</fullName>
    </submittedName>
</protein>
<sequence>MTNEKAEAEGFKNALESLFADKEERKRIKATQDYASVRKKLHEMGGDALLTLSMTAFFLGITSSALREARKKYDDPFSVSKSHTARKDQILRWWATVLKKKSGLEEEIEGSAGLDLHPNPNLFIVFKDRITGRPVVLCNSLITSVSDELLSDTLRTGCRIVALTPEKAIEKTWAMHEEKAAYIEAYRKHLETKHREKLLWLDREQAQSKALADRAELDASTVGR</sequence>
<dbReference type="RefSeq" id="WP_305730507.1">
    <property type="nucleotide sequence ID" value="NZ_JAUZEA010000007.1"/>
</dbReference>
<gene>
    <name evidence="1" type="ORF">Q0031_15275</name>
</gene>
<dbReference type="EMBL" id="JAVIAC010000007">
    <property type="protein sequence ID" value="MDQ7953143.1"/>
    <property type="molecule type" value="Genomic_DNA"/>
</dbReference>
<proteinExistence type="predicted"/>
<evidence type="ECO:0000313" key="2">
    <source>
        <dbReference type="Proteomes" id="UP001240529"/>
    </source>
</evidence>